<keyword evidence="2" id="KW-1185">Reference proteome</keyword>
<evidence type="ECO:0000313" key="1">
    <source>
        <dbReference type="EMBL" id="EPY29527.1"/>
    </source>
</evidence>
<evidence type="ECO:0000313" key="2">
    <source>
        <dbReference type="Proteomes" id="UP000015354"/>
    </source>
</evidence>
<dbReference type="AlphaFoldDB" id="S9UFD4"/>
<protein>
    <submittedName>
        <fullName evidence="1">Uncharacterized protein</fullName>
    </submittedName>
</protein>
<comment type="caution">
    <text evidence="1">The sequence shown here is derived from an EMBL/GenBank/DDBJ whole genome shotgun (WGS) entry which is preliminary data.</text>
</comment>
<sequence>MESSAKGVKRQRVCPSSLCIYELASSDLASLNEAGSAVLEAPPVVLFSPPAGAAAAQAETAPVEATAVESLTTQPSEPKPPLERIIAPTLVLPVWSDTTICEITMALLKRIRDSVDSAYEEKHKEREALEGERDRARQARPQTDRLPLYRIVWTAGYVSTAGKATMVPVGTVEVRQVVQGSGALFPVKRRENLSYTKTLAEIGYELGEPFFFTCVRV</sequence>
<dbReference type="EMBL" id="ATMH01004494">
    <property type="protein sequence ID" value="EPY29527.1"/>
    <property type="molecule type" value="Genomic_DNA"/>
</dbReference>
<name>S9UFD4_9TRYP</name>
<gene>
    <name evidence="1" type="ORF">STCU_04494</name>
</gene>
<dbReference type="Proteomes" id="UP000015354">
    <property type="component" value="Unassembled WGS sequence"/>
</dbReference>
<dbReference type="OrthoDB" id="245078at2759"/>
<reference evidence="1 2" key="1">
    <citation type="journal article" date="2013" name="PLoS ONE">
        <title>Predicting the Proteins of Angomonas deanei, Strigomonas culicis and Their Respective Endosymbionts Reveals New Aspects of the Trypanosomatidae Family.</title>
        <authorList>
            <person name="Motta M.C."/>
            <person name="Martins A.C."/>
            <person name="de Souza S.S."/>
            <person name="Catta-Preta C.M."/>
            <person name="Silva R."/>
            <person name="Klein C.C."/>
            <person name="de Almeida L.G."/>
            <person name="de Lima Cunha O."/>
            <person name="Ciapina L.P."/>
            <person name="Brocchi M."/>
            <person name="Colabardini A.C."/>
            <person name="de Araujo Lima B."/>
            <person name="Machado C.R."/>
            <person name="de Almeida Soares C.M."/>
            <person name="Probst C.M."/>
            <person name="de Menezes C.B."/>
            <person name="Thompson C.E."/>
            <person name="Bartholomeu D.C."/>
            <person name="Gradia D.F."/>
            <person name="Pavoni D.P."/>
            <person name="Grisard E.C."/>
            <person name="Fantinatti-Garboggini F."/>
            <person name="Marchini F.K."/>
            <person name="Rodrigues-Luiz G.F."/>
            <person name="Wagner G."/>
            <person name="Goldman G.H."/>
            <person name="Fietto J.L."/>
            <person name="Elias M.C."/>
            <person name="Goldman M.H."/>
            <person name="Sagot M.F."/>
            <person name="Pereira M."/>
            <person name="Stoco P.H."/>
            <person name="de Mendonca-Neto R.P."/>
            <person name="Teixeira S.M."/>
            <person name="Maciel T.E."/>
            <person name="de Oliveira Mendes T.A."/>
            <person name="Urmenyi T.P."/>
            <person name="de Souza W."/>
            <person name="Schenkman S."/>
            <person name="de Vasconcelos A.T."/>
        </authorList>
    </citation>
    <scope>NUCLEOTIDE SEQUENCE [LARGE SCALE GENOMIC DNA]</scope>
</reference>
<accession>S9UFD4</accession>
<organism evidence="1 2">
    <name type="scientific">Strigomonas culicis</name>
    <dbReference type="NCBI Taxonomy" id="28005"/>
    <lineage>
        <taxon>Eukaryota</taxon>
        <taxon>Discoba</taxon>
        <taxon>Euglenozoa</taxon>
        <taxon>Kinetoplastea</taxon>
        <taxon>Metakinetoplastina</taxon>
        <taxon>Trypanosomatida</taxon>
        <taxon>Trypanosomatidae</taxon>
        <taxon>Strigomonadinae</taxon>
        <taxon>Strigomonas</taxon>
    </lineage>
</organism>
<proteinExistence type="predicted"/>